<dbReference type="AlphaFoldDB" id="A0AAU7XCA3"/>
<proteinExistence type="predicted"/>
<name>A0AAU7XCA3_9HYPH</name>
<dbReference type="RefSeq" id="WP_407050555.1">
    <property type="nucleotide sequence ID" value="NZ_CP158568.1"/>
</dbReference>
<accession>A0AAU7XCA3</accession>
<dbReference type="Pfam" id="PF06718">
    <property type="entry name" value="DUF1203"/>
    <property type="match status" value="1"/>
</dbReference>
<protein>
    <submittedName>
        <fullName evidence="1">DUF1203 domain-containing protein</fullName>
    </submittedName>
</protein>
<dbReference type="EMBL" id="CP158568">
    <property type="protein sequence ID" value="XBY45462.1"/>
    <property type="molecule type" value="Genomic_DNA"/>
</dbReference>
<evidence type="ECO:0000313" key="1">
    <source>
        <dbReference type="EMBL" id="XBY45462.1"/>
    </source>
</evidence>
<gene>
    <name evidence="1" type="ORF">ABS361_04025</name>
</gene>
<dbReference type="KEGG" id="mflg:ABS361_04025"/>
<sequence length="101" mass="11118">MTTFAHHAVASPYAASGPVFVRRAALDRQAMPRPGEVPGQLRRRLLSVRAYDADAMMVTAEVLPGEALADWITTAFADRRIAYLHAHFARHGCYAARVVRA</sequence>
<reference evidence="1" key="1">
    <citation type="submission" date="2024-06" db="EMBL/GenBank/DDBJ databases">
        <title>Methylostella associata gen. nov., sp. nov., a novel Ancalomicrobiaceae-affiliated facultatively methylotrophic bacteria that feed on methanotrophs of the genus Methylococcus.</title>
        <authorList>
            <person name="Saltykova V."/>
            <person name="Danilova O.V."/>
            <person name="Oshkin I.Y."/>
            <person name="Belova S.E."/>
            <person name="Pimenov N.V."/>
            <person name="Dedysh S.N."/>
        </authorList>
    </citation>
    <scope>NUCLEOTIDE SEQUENCE</scope>
    <source>
        <strain evidence="1">S20</strain>
    </source>
</reference>
<organism evidence="1">
    <name type="scientific">Methyloraptor flagellatus</name>
    <dbReference type="NCBI Taxonomy" id="3162530"/>
    <lineage>
        <taxon>Bacteria</taxon>
        <taxon>Pseudomonadati</taxon>
        <taxon>Pseudomonadota</taxon>
        <taxon>Alphaproteobacteria</taxon>
        <taxon>Hyphomicrobiales</taxon>
        <taxon>Ancalomicrobiaceae</taxon>
        <taxon>Methyloraptor</taxon>
    </lineage>
</organism>
<dbReference type="InterPro" id="IPR009593">
    <property type="entry name" value="DUF1203"/>
</dbReference>